<protein>
    <submittedName>
        <fullName evidence="1">Uncharacterized protein</fullName>
    </submittedName>
</protein>
<name>A0A9P4TXQ0_9PEZI</name>
<dbReference type="Proteomes" id="UP000800235">
    <property type="component" value="Unassembled WGS sequence"/>
</dbReference>
<evidence type="ECO:0000313" key="2">
    <source>
        <dbReference type="Proteomes" id="UP000800235"/>
    </source>
</evidence>
<reference evidence="1" key="1">
    <citation type="journal article" date="2020" name="Stud. Mycol.">
        <title>101 Dothideomycetes genomes: a test case for predicting lifestyles and emergence of pathogens.</title>
        <authorList>
            <person name="Haridas S."/>
            <person name="Albert R."/>
            <person name="Binder M."/>
            <person name="Bloem J."/>
            <person name="Labutti K."/>
            <person name="Salamov A."/>
            <person name="Andreopoulos B."/>
            <person name="Baker S."/>
            <person name="Barry K."/>
            <person name="Bills G."/>
            <person name="Bluhm B."/>
            <person name="Cannon C."/>
            <person name="Castanera R."/>
            <person name="Culley D."/>
            <person name="Daum C."/>
            <person name="Ezra D."/>
            <person name="Gonzalez J."/>
            <person name="Henrissat B."/>
            <person name="Kuo A."/>
            <person name="Liang C."/>
            <person name="Lipzen A."/>
            <person name="Lutzoni F."/>
            <person name="Magnuson J."/>
            <person name="Mondo S."/>
            <person name="Nolan M."/>
            <person name="Ohm R."/>
            <person name="Pangilinan J."/>
            <person name="Park H.-J."/>
            <person name="Ramirez L."/>
            <person name="Alfaro M."/>
            <person name="Sun H."/>
            <person name="Tritt A."/>
            <person name="Yoshinaga Y."/>
            <person name="Zwiers L.-H."/>
            <person name="Turgeon B."/>
            <person name="Goodwin S."/>
            <person name="Spatafora J."/>
            <person name="Crous P."/>
            <person name="Grigoriev I."/>
        </authorList>
    </citation>
    <scope>NUCLEOTIDE SEQUENCE</scope>
    <source>
        <strain evidence="1">CBS 130266</strain>
    </source>
</reference>
<keyword evidence="2" id="KW-1185">Reference proteome</keyword>
<organism evidence="1 2">
    <name type="scientific">Tothia fuscella</name>
    <dbReference type="NCBI Taxonomy" id="1048955"/>
    <lineage>
        <taxon>Eukaryota</taxon>
        <taxon>Fungi</taxon>
        <taxon>Dikarya</taxon>
        <taxon>Ascomycota</taxon>
        <taxon>Pezizomycotina</taxon>
        <taxon>Dothideomycetes</taxon>
        <taxon>Pleosporomycetidae</taxon>
        <taxon>Venturiales</taxon>
        <taxon>Cylindrosympodiaceae</taxon>
        <taxon>Tothia</taxon>
    </lineage>
</organism>
<proteinExistence type="predicted"/>
<sequence length="247" mass="28335">MASSTSSGMLSWKPSYIEINQGMVIFLVSENEEPYHFSEALLRAVSRPLGSMFEGETYREGFSKQTKMEEDDLLTLMCFADRYGISFLTREIMITWQQLDEQFKTVASYETALNAYGLLPQGHVLHHYLVEQYRVYKGASWNEGQCTCGFEPTDEFEDPPSAGAFPAQFKGKIWSANENVPEGQTLDWCDFHHHTGDEQLACEEKRYHEGRCGAREQFVLELERKAMHDEHAEAYGRNAQGSYYSID</sequence>
<dbReference type="AlphaFoldDB" id="A0A9P4TXQ0"/>
<comment type="caution">
    <text evidence="1">The sequence shown here is derived from an EMBL/GenBank/DDBJ whole genome shotgun (WGS) entry which is preliminary data.</text>
</comment>
<gene>
    <name evidence="1" type="ORF">EJ08DRAFT_718645</name>
</gene>
<dbReference type="EMBL" id="MU007050">
    <property type="protein sequence ID" value="KAF2429067.1"/>
    <property type="molecule type" value="Genomic_DNA"/>
</dbReference>
<evidence type="ECO:0000313" key="1">
    <source>
        <dbReference type="EMBL" id="KAF2429067.1"/>
    </source>
</evidence>
<accession>A0A9P4TXQ0</accession>